<gene>
    <name evidence="2" type="ORF">ACFQ08_29285</name>
</gene>
<feature type="non-terminal residue" evidence="2">
    <location>
        <position position="1"/>
    </location>
</feature>
<reference evidence="3" key="1">
    <citation type="journal article" date="2019" name="Int. J. Syst. Evol. Microbiol.">
        <title>The Global Catalogue of Microorganisms (GCM) 10K type strain sequencing project: providing services to taxonomists for standard genome sequencing and annotation.</title>
        <authorList>
            <consortium name="The Broad Institute Genomics Platform"/>
            <consortium name="The Broad Institute Genome Sequencing Center for Infectious Disease"/>
            <person name="Wu L."/>
            <person name="Ma J."/>
        </authorList>
    </citation>
    <scope>NUCLEOTIDE SEQUENCE [LARGE SCALE GENOMIC DNA]</scope>
    <source>
        <strain evidence="3">CCUG 62974</strain>
    </source>
</reference>
<keyword evidence="3" id="KW-1185">Reference proteome</keyword>
<protein>
    <submittedName>
        <fullName evidence="2">Tetratricopeptide repeat protein</fullName>
    </submittedName>
</protein>
<evidence type="ECO:0000313" key="3">
    <source>
        <dbReference type="Proteomes" id="UP001597024"/>
    </source>
</evidence>
<feature type="region of interest" description="Disordered" evidence="1">
    <location>
        <begin position="275"/>
        <end position="298"/>
    </location>
</feature>
<proteinExistence type="predicted"/>
<comment type="caution">
    <text evidence="2">The sequence shown here is derived from an EMBL/GenBank/DDBJ whole genome shotgun (WGS) entry which is preliminary data.</text>
</comment>
<dbReference type="Proteomes" id="UP001597024">
    <property type="component" value="Unassembled WGS sequence"/>
</dbReference>
<dbReference type="EMBL" id="JBHTHX010001429">
    <property type="protein sequence ID" value="MFD0888649.1"/>
    <property type="molecule type" value="Genomic_DNA"/>
</dbReference>
<sequence length="298" mass="32799">SDLEDDGPWQKAVLHATLAQLTMQQGDHRQAVRHARAALPVLIRIGATDDEVQLRAVIIYNAIQLGDLEAAESEFAELTRINESEAVQGEMAFVPMCAAELALAHGDTARALAEYRRAVQQAYGMRLTVGISGGSGPWVIITTAFALAAHAYHAGPADLRHGEELFDTRLLLLNGEMLNERSLFIDYPVAGTMLFAFGVWGLLREALPAHEAIRLLVLAERFSYSQMMSSMAFDRIEPHAERAAPGLISAIRAEYGERRGPELLDEARRTLRGHDSDVPLVGTHRQRREDQDADQAGQ</sequence>
<dbReference type="Gene3D" id="1.25.40.10">
    <property type="entry name" value="Tetratricopeptide repeat domain"/>
    <property type="match status" value="1"/>
</dbReference>
<accession>A0ABW3DXW7</accession>
<dbReference type="InterPro" id="IPR011990">
    <property type="entry name" value="TPR-like_helical_dom_sf"/>
</dbReference>
<name>A0ABW3DXW7_9ACTN</name>
<evidence type="ECO:0000313" key="2">
    <source>
        <dbReference type="EMBL" id="MFD0888649.1"/>
    </source>
</evidence>
<organism evidence="2 3">
    <name type="scientific">Streptosporangium algeriense</name>
    <dbReference type="NCBI Taxonomy" id="1682748"/>
    <lineage>
        <taxon>Bacteria</taxon>
        <taxon>Bacillati</taxon>
        <taxon>Actinomycetota</taxon>
        <taxon>Actinomycetes</taxon>
        <taxon>Streptosporangiales</taxon>
        <taxon>Streptosporangiaceae</taxon>
        <taxon>Streptosporangium</taxon>
    </lineage>
</organism>
<dbReference type="SUPFAM" id="SSF48452">
    <property type="entry name" value="TPR-like"/>
    <property type="match status" value="1"/>
</dbReference>
<evidence type="ECO:0000256" key="1">
    <source>
        <dbReference type="SAM" id="MobiDB-lite"/>
    </source>
</evidence>